<dbReference type="InterPro" id="IPR010985">
    <property type="entry name" value="Ribbon_hlx_hlx"/>
</dbReference>
<dbReference type="GO" id="GO:0006355">
    <property type="term" value="P:regulation of DNA-templated transcription"/>
    <property type="evidence" value="ECO:0007669"/>
    <property type="project" value="InterPro"/>
</dbReference>
<evidence type="ECO:0000313" key="2">
    <source>
        <dbReference type="Proteomes" id="UP001253193"/>
    </source>
</evidence>
<proteinExistence type="predicted"/>
<dbReference type="Proteomes" id="UP001253193">
    <property type="component" value="Unassembled WGS sequence"/>
</dbReference>
<evidence type="ECO:0000313" key="1">
    <source>
        <dbReference type="EMBL" id="MDS1821204.1"/>
    </source>
</evidence>
<reference evidence="1" key="1">
    <citation type="submission" date="2023-06" db="EMBL/GenBank/DDBJ databases">
        <title>Genomic Diversity of Vibrio spp. and Metagenomic Analysis of Pathogens in Florida Gulf Coastal Waters Following Hurricane Ian.</title>
        <authorList>
            <person name="Brumfield K.D."/>
        </authorList>
    </citation>
    <scope>NUCLEOTIDE SEQUENCE</scope>
    <source>
        <strain evidence="1">WBS2B-138</strain>
    </source>
</reference>
<sequence>MPTTVRLPQDIEDRIDFLSEATNRPKAFYLREMIINSLPEMEETYLAQALLEKIRSGQSKAISLEELEKELNI</sequence>
<protein>
    <submittedName>
        <fullName evidence="1">CopG family transcriptional regulator</fullName>
    </submittedName>
</protein>
<dbReference type="SUPFAM" id="SSF47598">
    <property type="entry name" value="Ribbon-helix-helix"/>
    <property type="match status" value="1"/>
</dbReference>
<dbReference type="RefSeq" id="WP_311020075.1">
    <property type="nucleotide sequence ID" value="NZ_JAUHGG010000003.1"/>
</dbReference>
<gene>
    <name evidence="1" type="ORF">QX249_11070</name>
</gene>
<name>A0AAW8Q0T9_VIBPH</name>
<dbReference type="EMBL" id="JAUHGG010000003">
    <property type="protein sequence ID" value="MDS1821204.1"/>
    <property type="molecule type" value="Genomic_DNA"/>
</dbReference>
<dbReference type="AlphaFoldDB" id="A0AAW8Q0T9"/>
<accession>A0AAW8Q0T9</accession>
<comment type="caution">
    <text evidence="1">The sequence shown here is derived from an EMBL/GenBank/DDBJ whole genome shotgun (WGS) entry which is preliminary data.</text>
</comment>
<organism evidence="1 2">
    <name type="scientific">Vibrio parahaemolyticus</name>
    <dbReference type="NCBI Taxonomy" id="670"/>
    <lineage>
        <taxon>Bacteria</taxon>
        <taxon>Pseudomonadati</taxon>
        <taxon>Pseudomonadota</taxon>
        <taxon>Gammaproteobacteria</taxon>
        <taxon>Vibrionales</taxon>
        <taxon>Vibrionaceae</taxon>
        <taxon>Vibrio</taxon>
    </lineage>
</organism>